<name>A0A7S1XA84_9CHLO</name>
<feature type="transmembrane region" description="Helical" evidence="5">
    <location>
        <begin position="82"/>
        <end position="104"/>
    </location>
</feature>
<gene>
    <name evidence="6" type="ORF">TCHU04912_LOCUS19745</name>
</gene>
<feature type="transmembrane region" description="Helical" evidence="5">
    <location>
        <begin position="332"/>
        <end position="351"/>
    </location>
</feature>
<feature type="transmembrane region" description="Helical" evidence="5">
    <location>
        <begin position="298"/>
        <end position="320"/>
    </location>
</feature>
<protein>
    <recommendedName>
        <fullName evidence="7">Zinc transporter</fullName>
    </recommendedName>
</protein>
<accession>A0A7S1XA84</accession>
<dbReference type="EMBL" id="HBGG01038316">
    <property type="protein sequence ID" value="CAD9218731.1"/>
    <property type="molecule type" value="Transcribed_RNA"/>
</dbReference>
<dbReference type="GO" id="GO:0005385">
    <property type="term" value="F:zinc ion transmembrane transporter activity"/>
    <property type="evidence" value="ECO:0007669"/>
    <property type="project" value="TreeGrafter"/>
</dbReference>
<dbReference type="PANTHER" id="PTHR11040:SF205">
    <property type="entry name" value="ZINC TRANSPORTER ZUPT"/>
    <property type="match status" value="1"/>
</dbReference>
<dbReference type="AlphaFoldDB" id="A0A7S1XA84"/>
<evidence type="ECO:0000256" key="4">
    <source>
        <dbReference type="ARBA" id="ARBA00023136"/>
    </source>
</evidence>
<dbReference type="PANTHER" id="PTHR11040">
    <property type="entry name" value="ZINC/IRON TRANSPORTER"/>
    <property type="match status" value="1"/>
</dbReference>
<keyword evidence="2 5" id="KW-0812">Transmembrane</keyword>
<evidence type="ECO:0008006" key="7">
    <source>
        <dbReference type="Google" id="ProtNLM"/>
    </source>
</evidence>
<dbReference type="GO" id="GO:0016020">
    <property type="term" value="C:membrane"/>
    <property type="evidence" value="ECO:0007669"/>
    <property type="project" value="UniProtKB-SubCell"/>
</dbReference>
<sequence length="353" mass="37105">MTYADGNVGLAFALVIGAGMATCIGSCLVFCTSLANSRLLAGSLGLSSGVMLYVSFAEIFSAKSVAAFEEHYADDPDGEGKALRMATFCFFGGMACIAALNWVVHLLEKLANPPPPRASIELATATPVVSGASVKADAPEEGFGDVSINGSVVLSVTPDAESSRRCLSNEAVRVETGARTGDTELTVPENVKEIMDRDDHHAGLNKMGIMTGLAIAIHNFPEGLATFVAALAEPKAGAALAIAIALHNIPEGICVAMPVYYATGSKWKGFFWSFLSGVTEPIGGVVGYLILWNSVTPLTYAIMFGLVGGMMVYISLRDLLPTALRYDPEDRITTLCLFLGMVVMAASLLVFTV</sequence>
<keyword evidence="3 5" id="KW-1133">Transmembrane helix</keyword>
<evidence type="ECO:0000313" key="6">
    <source>
        <dbReference type="EMBL" id="CAD9218731.1"/>
    </source>
</evidence>
<dbReference type="InterPro" id="IPR003689">
    <property type="entry name" value="ZIP"/>
</dbReference>
<comment type="subcellular location">
    <subcellularLocation>
        <location evidence="1">Membrane</location>
        <topology evidence="1">Multi-pass membrane protein</topology>
    </subcellularLocation>
</comment>
<feature type="transmembrane region" description="Helical" evidence="5">
    <location>
        <begin position="12"/>
        <end position="32"/>
    </location>
</feature>
<keyword evidence="4 5" id="KW-0472">Membrane</keyword>
<organism evidence="6">
    <name type="scientific">Tetraselmis chuii</name>
    <dbReference type="NCBI Taxonomy" id="63592"/>
    <lineage>
        <taxon>Eukaryota</taxon>
        <taxon>Viridiplantae</taxon>
        <taxon>Chlorophyta</taxon>
        <taxon>core chlorophytes</taxon>
        <taxon>Chlorodendrophyceae</taxon>
        <taxon>Chlorodendrales</taxon>
        <taxon>Chlorodendraceae</taxon>
        <taxon>Tetraselmis</taxon>
    </lineage>
</organism>
<feature type="transmembrane region" description="Helical" evidence="5">
    <location>
        <begin position="270"/>
        <end position="292"/>
    </location>
</feature>
<reference evidence="6" key="1">
    <citation type="submission" date="2021-01" db="EMBL/GenBank/DDBJ databases">
        <authorList>
            <person name="Corre E."/>
            <person name="Pelletier E."/>
            <person name="Niang G."/>
            <person name="Scheremetjew M."/>
            <person name="Finn R."/>
            <person name="Kale V."/>
            <person name="Holt S."/>
            <person name="Cochrane G."/>
            <person name="Meng A."/>
            <person name="Brown T."/>
            <person name="Cohen L."/>
        </authorList>
    </citation>
    <scope>NUCLEOTIDE SEQUENCE</scope>
    <source>
        <strain evidence="6">PLY429</strain>
    </source>
</reference>
<feature type="transmembrane region" description="Helical" evidence="5">
    <location>
        <begin position="39"/>
        <end position="62"/>
    </location>
</feature>
<evidence type="ECO:0000256" key="5">
    <source>
        <dbReference type="SAM" id="Phobius"/>
    </source>
</evidence>
<evidence type="ECO:0000256" key="1">
    <source>
        <dbReference type="ARBA" id="ARBA00004141"/>
    </source>
</evidence>
<proteinExistence type="predicted"/>
<dbReference type="Pfam" id="PF02535">
    <property type="entry name" value="Zip"/>
    <property type="match status" value="1"/>
</dbReference>
<evidence type="ECO:0000256" key="3">
    <source>
        <dbReference type="ARBA" id="ARBA00022989"/>
    </source>
</evidence>
<evidence type="ECO:0000256" key="2">
    <source>
        <dbReference type="ARBA" id="ARBA00022692"/>
    </source>
</evidence>